<evidence type="ECO:0000256" key="1">
    <source>
        <dbReference type="ARBA" id="ARBA00022460"/>
    </source>
</evidence>
<dbReference type="PROSITE" id="PS00233">
    <property type="entry name" value="CHIT_BIND_RR_1"/>
    <property type="match status" value="1"/>
</dbReference>
<sequence length="99" mass="11031">MRFSVIVLALLVAAASAQLRQPYPRILEHTLTRDANGQAFQLRFLTENRISHTDQGTLKSAPEGLVLVRQGESSYVDPNGETHTLRFTADENGYHPVLN</sequence>
<dbReference type="Pfam" id="PF00379">
    <property type="entry name" value="Chitin_bind_4"/>
    <property type="match status" value="1"/>
</dbReference>
<dbReference type="GO" id="GO:0042302">
    <property type="term" value="F:structural constituent of cuticle"/>
    <property type="evidence" value="ECO:0007669"/>
    <property type="project" value="UniProtKB-UniRule"/>
</dbReference>
<evidence type="ECO:0000313" key="4">
    <source>
        <dbReference type="EMBL" id="KAK3926760.1"/>
    </source>
</evidence>
<gene>
    <name evidence="4" type="ORF">KUF71_015096</name>
</gene>
<accession>A0AAE1HU19</accession>
<dbReference type="AlphaFoldDB" id="A0AAE1HU19"/>
<evidence type="ECO:0000256" key="2">
    <source>
        <dbReference type="PROSITE-ProRule" id="PRU00497"/>
    </source>
</evidence>
<dbReference type="InterPro" id="IPR000618">
    <property type="entry name" value="Insect_cuticle"/>
</dbReference>
<reference evidence="4" key="2">
    <citation type="journal article" date="2023" name="BMC Genomics">
        <title>Pest status, molecular evolution, and epigenetic factors derived from the genome assembly of Frankliniella fusca, a thysanopteran phytovirus vector.</title>
        <authorList>
            <person name="Catto M.A."/>
            <person name="Labadie P.E."/>
            <person name="Jacobson A.L."/>
            <person name="Kennedy G.G."/>
            <person name="Srinivasan R."/>
            <person name="Hunt B.G."/>
        </authorList>
    </citation>
    <scope>NUCLEOTIDE SEQUENCE</scope>
    <source>
        <strain evidence="4">PL_HMW_Pooled</strain>
    </source>
</reference>
<evidence type="ECO:0000256" key="3">
    <source>
        <dbReference type="SAM" id="SignalP"/>
    </source>
</evidence>
<organism evidence="4 5">
    <name type="scientific">Frankliniella fusca</name>
    <dbReference type="NCBI Taxonomy" id="407009"/>
    <lineage>
        <taxon>Eukaryota</taxon>
        <taxon>Metazoa</taxon>
        <taxon>Ecdysozoa</taxon>
        <taxon>Arthropoda</taxon>
        <taxon>Hexapoda</taxon>
        <taxon>Insecta</taxon>
        <taxon>Pterygota</taxon>
        <taxon>Neoptera</taxon>
        <taxon>Paraneoptera</taxon>
        <taxon>Thysanoptera</taxon>
        <taxon>Terebrantia</taxon>
        <taxon>Thripoidea</taxon>
        <taxon>Thripidae</taxon>
        <taxon>Frankliniella</taxon>
    </lineage>
</organism>
<keyword evidence="3" id="KW-0732">Signal</keyword>
<keyword evidence="5" id="KW-1185">Reference proteome</keyword>
<dbReference type="Proteomes" id="UP001219518">
    <property type="component" value="Unassembled WGS sequence"/>
</dbReference>
<feature type="signal peptide" evidence="3">
    <location>
        <begin position="1"/>
        <end position="17"/>
    </location>
</feature>
<evidence type="ECO:0000313" key="5">
    <source>
        <dbReference type="Proteomes" id="UP001219518"/>
    </source>
</evidence>
<dbReference type="PROSITE" id="PS51155">
    <property type="entry name" value="CHIT_BIND_RR_2"/>
    <property type="match status" value="1"/>
</dbReference>
<dbReference type="InterPro" id="IPR031311">
    <property type="entry name" value="CHIT_BIND_RR_consensus"/>
</dbReference>
<protein>
    <submittedName>
        <fullName evidence="4">Larval cuticle protein 16/17</fullName>
    </submittedName>
</protein>
<keyword evidence="1 2" id="KW-0193">Cuticle</keyword>
<comment type="caution">
    <text evidence="4">The sequence shown here is derived from an EMBL/GenBank/DDBJ whole genome shotgun (WGS) entry which is preliminary data.</text>
</comment>
<reference evidence="4" key="1">
    <citation type="submission" date="2021-07" db="EMBL/GenBank/DDBJ databases">
        <authorList>
            <person name="Catto M.A."/>
            <person name="Jacobson A."/>
            <person name="Kennedy G."/>
            <person name="Labadie P."/>
            <person name="Hunt B.G."/>
            <person name="Srinivasan R."/>
        </authorList>
    </citation>
    <scope>NUCLEOTIDE SEQUENCE</scope>
    <source>
        <strain evidence="4">PL_HMW_Pooled</strain>
        <tissue evidence="4">Head</tissue>
    </source>
</reference>
<proteinExistence type="predicted"/>
<feature type="chain" id="PRO_5042211606" evidence="3">
    <location>
        <begin position="18"/>
        <end position="99"/>
    </location>
</feature>
<name>A0AAE1HU19_9NEOP</name>
<dbReference type="EMBL" id="JAHWGI010001270">
    <property type="protein sequence ID" value="KAK3926760.1"/>
    <property type="molecule type" value="Genomic_DNA"/>
</dbReference>